<dbReference type="Gene3D" id="3.40.366.10">
    <property type="entry name" value="Malonyl-Coenzyme A Acyl Carrier Protein, domain 2"/>
    <property type="match status" value="1"/>
</dbReference>
<comment type="caution">
    <text evidence="10">The sequence shown here is derived from an EMBL/GenBank/DDBJ whole genome shotgun (WGS) entry which is preliminary data.</text>
</comment>
<sequence length="983" mass="105612">MDPMQRLGLEVAYETFENAGITMQKLSGSRTAVYSGVMTADYQEIAEGDLISLGDHPGSGTAKSILANRISWFFDLRGPSLSLDTACSSALYSLHLACQAVLAGECDQALVTGTNLILHPNLMAQFTAMHMITPDGISHTFDESANGYGRGEGVAAVMVKPLKDAIRDGDVVRAVIRATGTNFDGKTAGMTVPSGDAQAELIRETYKKAGISMNDTCYFEAHGTGTPLGDPIEMQAIAKTIGAERKAANNGPLYVGSVKPNVGHTEGAAGLAGLIKAVLCLEAGMIPAVTRLKKLNPKLHMEDWNLIAPMENVSWPQAGVRRASVNSFGFGGANAHVILDDALHYFSSRGIRGRHITHPIPLLGNSSINDDLEHGSSSSSATSSSDSSSCTDSEDNSTSIGDDTASEDTPYVEQQDHLFVFSAQDQGTLNKVASGYAEFLKDEPQKDILAAMQSLSHILSEKRTRLDLRSFAVAHSLADLSASLEANQLPRERSSPKNRAIFVFTGQGAQRAGMARELFSDPVFSESIRLSQKVVTACGGDWDIEHLLKTGSAQELGNPLYSQPLCTAIQIGLVDMLSTWNVQPAAVIGHSSGEIAAAYSSGVLSHEDAMYVAYYRGTLSSVVSSRAGIQGSMLAAGISESEAAKYIDGKDSVSIACINSPSSVTLSGESNAIAEVHDALVKDGKFSRQLRTGVAYHSHYMAVVSEDSKRLLAGLEDRLRQVRVPMFSSVTEERIEGSKLGGSYWMENMLSPVRFAGALRNLVTCADIHGDELLDTEYSAIIEIGPSKTLQGPIKQILTAISPRLAKKLPYRSMLVAGSHARKTSLEAAGFLWSTGHSIDLGKVNGISAASELDLCMLPRLPSYPWNHENSFWHEHLASHAVRVRKEPRTDLLGMPVDGQNPFEPRWRNILSVAENPWLAHHRVASACLFPAAGYLVMAIEAVLKLAAKDVQKGRVLRGIELTDVTFETGLALPDDDRLPTFL</sequence>
<dbReference type="OrthoDB" id="4886949at2759"/>
<dbReference type="InterPro" id="IPR049552">
    <property type="entry name" value="PKS_DH_N"/>
</dbReference>
<dbReference type="PROSITE" id="PS52019">
    <property type="entry name" value="PKS_MFAS_DH"/>
    <property type="match status" value="1"/>
</dbReference>
<dbReference type="GO" id="GO:0004312">
    <property type="term" value="F:fatty acid synthase activity"/>
    <property type="evidence" value="ECO:0007669"/>
    <property type="project" value="TreeGrafter"/>
</dbReference>
<dbReference type="InterPro" id="IPR032821">
    <property type="entry name" value="PKS_assoc"/>
</dbReference>
<dbReference type="Pfam" id="PF00698">
    <property type="entry name" value="Acyl_transf_1"/>
    <property type="match status" value="1"/>
</dbReference>
<evidence type="ECO:0000313" key="11">
    <source>
        <dbReference type="Proteomes" id="UP000236290"/>
    </source>
</evidence>
<comment type="caution">
    <text evidence="6">Lacks conserved residue(s) required for the propagation of feature annotation.</text>
</comment>
<feature type="region of interest" description="Disordered" evidence="7">
    <location>
        <begin position="367"/>
        <end position="407"/>
    </location>
</feature>
<dbReference type="CDD" id="cd00833">
    <property type="entry name" value="PKS"/>
    <property type="match status" value="1"/>
</dbReference>
<evidence type="ECO:0000313" key="10">
    <source>
        <dbReference type="EMBL" id="PNP50418.1"/>
    </source>
</evidence>
<keyword evidence="3" id="KW-0808">Transferase</keyword>
<dbReference type="InterPro" id="IPR016036">
    <property type="entry name" value="Malonyl_transacylase_ACP-bd"/>
</dbReference>
<dbReference type="AlphaFoldDB" id="A0A2K0TY03"/>
<keyword evidence="5" id="KW-0511">Multifunctional enzyme</keyword>
<dbReference type="GO" id="GO:0004315">
    <property type="term" value="F:3-oxoacyl-[acyl-carrier-protein] synthase activity"/>
    <property type="evidence" value="ECO:0007669"/>
    <property type="project" value="InterPro"/>
</dbReference>
<dbReference type="Proteomes" id="UP000236290">
    <property type="component" value="Unassembled WGS sequence"/>
</dbReference>
<evidence type="ECO:0000259" key="8">
    <source>
        <dbReference type="PROSITE" id="PS52004"/>
    </source>
</evidence>
<dbReference type="InterPro" id="IPR050091">
    <property type="entry name" value="PKS_NRPS_Biosynth_Enz"/>
</dbReference>
<dbReference type="InterPro" id="IPR014031">
    <property type="entry name" value="Ketoacyl_synth_C"/>
</dbReference>
<dbReference type="InterPro" id="IPR042104">
    <property type="entry name" value="PKS_dehydratase_sf"/>
</dbReference>
<dbReference type="PROSITE" id="PS52004">
    <property type="entry name" value="KS3_2"/>
    <property type="match status" value="1"/>
</dbReference>
<dbReference type="SUPFAM" id="SSF52151">
    <property type="entry name" value="FabD/lysophospholipase-like"/>
    <property type="match status" value="1"/>
</dbReference>
<dbReference type="InterPro" id="IPR016039">
    <property type="entry name" value="Thiolase-like"/>
</dbReference>
<keyword evidence="1" id="KW-0596">Phosphopantetheine</keyword>
<dbReference type="InterPro" id="IPR049900">
    <property type="entry name" value="PKS_mFAS_DH"/>
</dbReference>
<evidence type="ECO:0000256" key="3">
    <source>
        <dbReference type="ARBA" id="ARBA00022679"/>
    </source>
</evidence>
<feature type="domain" description="PKS/mFAS DH" evidence="9">
    <location>
        <begin position="890"/>
        <end position="983"/>
    </location>
</feature>
<evidence type="ECO:0000256" key="4">
    <source>
        <dbReference type="ARBA" id="ARBA00023002"/>
    </source>
</evidence>
<dbReference type="SUPFAM" id="SSF53901">
    <property type="entry name" value="Thiolase-like"/>
    <property type="match status" value="1"/>
</dbReference>
<evidence type="ECO:0000256" key="5">
    <source>
        <dbReference type="ARBA" id="ARBA00023268"/>
    </source>
</evidence>
<proteinExistence type="predicted"/>
<dbReference type="SMART" id="SM00827">
    <property type="entry name" value="PKS_AT"/>
    <property type="match status" value="1"/>
</dbReference>
<organism evidence="10 11">
    <name type="scientific">Trichoderma harzianum</name>
    <name type="common">Hypocrea lixii</name>
    <dbReference type="NCBI Taxonomy" id="5544"/>
    <lineage>
        <taxon>Eukaryota</taxon>
        <taxon>Fungi</taxon>
        <taxon>Dikarya</taxon>
        <taxon>Ascomycota</taxon>
        <taxon>Pezizomycotina</taxon>
        <taxon>Sordariomycetes</taxon>
        <taxon>Hypocreomycetidae</taxon>
        <taxon>Hypocreales</taxon>
        <taxon>Hypocreaceae</taxon>
        <taxon>Trichoderma</taxon>
    </lineage>
</organism>
<dbReference type="InterPro" id="IPR001227">
    <property type="entry name" value="Ac_transferase_dom_sf"/>
</dbReference>
<dbReference type="Pfam" id="PF21089">
    <property type="entry name" value="PKS_DH_N"/>
    <property type="match status" value="1"/>
</dbReference>
<evidence type="ECO:0000256" key="2">
    <source>
        <dbReference type="ARBA" id="ARBA00022553"/>
    </source>
</evidence>
<evidence type="ECO:0000259" key="9">
    <source>
        <dbReference type="PROSITE" id="PS52019"/>
    </source>
</evidence>
<dbReference type="GO" id="GO:0044550">
    <property type="term" value="P:secondary metabolite biosynthetic process"/>
    <property type="evidence" value="ECO:0007669"/>
    <property type="project" value="TreeGrafter"/>
</dbReference>
<dbReference type="InterPro" id="IPR020841">
    <property type="entry name" value="PKS_Beta-ketoAc_synthase_dom"/>
</dbReference>
<dbReference type="Gene3D" id="3.40.47.10">
    <property type="match status" value="1"/>
</dbReference>
<dbReference type="PANTHER" id="PTHR43775:SF29">
    <property type="entry name" value="ASPERFURANONE POLYKETIDE SYNTHASE AFOG-RELATED"/>
    <property type="match status" value="1"/>
</dbReference>
<dbReference type="Pfam" id="PF00109">
    <property type="entry name" value="ketoacyl-synt"/>
    <property type="match status" value="1"/>
</dbReference>
<evidence type="ECO:0000256" key="7">
    <source>
        <dbReference type="SAM" id="MobiDB-lite"/>
    </source>
</evidence>
<protein>
    <recommendedName>
        <fullName evidence="12">Polyketide synthase</fullName>
    </recommendedName>
</protein>
<evidence type="ECO:0008006" key="12">
    <source>
        <dbReference type="Google" id="ProtNLM"/>
    </source>
</evidence>
<dbReference type="InterPro" id="IPR014030">
    <property type="entry name" value="Ketoacyl_synth_N"/>
</dbReference>
<dbReference type="Gene3D" id="3.10.129.110">
    <property type="entry name" value="Polyketide synthase dehydratase"/>
    <property type="match status" value="1"/>
</dbReference>
<dbReference type="Pfam" id="PF16197">
    <property type="entry name" value="KAsynt_C_assoc"/>
    <property type="match status" value="1"/>
</dbReference>
<dbReference type="EMBL" id="MTYI01000156">
    <property type="protein sequence ID" value="PNP50418.1"/>
    <property type="molecule type" value="Genomic_DNA"/>
</dbReference>
<feature type="compositionally biased region" description="Low complexity" evidence="7">
    <location>
        <begin position="376"/>
        <end position="399"/>
    </location>
</feature>
<dbReference type="SUPFAM" id="SSF55048">
    <property type="entry name" value="Probable ACP-binding domain of malonyl-CoA ACP transacylase"/>
    <property type="match status" value="1"/>
</dbReference>
<evidence type="ECO:0000256" key="6">
    <source>
        <dbReference type="PROSITE-ProRule" id="PRU01363"/>
    </source>
</evidence>
<dbReference type="Pfam" id="PF02801">
    <property type="entry name" value="Ketoacyl-synt_C"/>
    <property type="match status" value="1"/>
</dbReference>
<keyword evidence="4" id="KW-0560">Oxidoreductase</keyword>
<evidence type="ECO:0000256" key="1">
    <source>
        <dbReference type="ARBA" id="ARBA00022450"/>
    </source>
</evidence>
<feature type="domain" description="Ketosynthase family 3 (KS3)" evidence="8">
    <location>
        <begin position="1"/>
        <end position="341"/>
    </location>
</feature>
<dbReference type="SMART" id="SM00825">
    <property type="entry name" value="PKS_KS"/>
    <property type="match status" value="1"/>
</dbReference>
<dbReference type="InterPro" id="IPR018201">
    <property type="entry name" value="Ketoacyl_synth_AS"/>
</dbReference>
<dbReference type="GO" id="GO:0006633">
    <property type="term" value="P:fatty acid biosynthetic process"/>
    <property type="evidence" value="ECO:0007669"/>
    <property type="project" value="InterPro"/>
</dbReference>
<dbReference type="PROSITE" id="PS00606">
    <property type="entry name" value="KS3_1"/>
    <property type="match status" value="1"/>
</dbReference>
<keyword evidence="2" id="KW-0597">Phosphoprotein</keyword>
<dbReference type="PANTHER" id="PTHR43775">
    <property type="entry name" value="FATTY ACID SYNTHASE"/>
    <property type="match status" value="1"/>
</dbReference>
<dbReference type="GO" id="GO:0016491">
    <property type="term" value="F:oxidoreductase activity"/>
    <property type="evidence" value="ECO:0007669"/>
    <property type="project" value="UniProtKB-KW"/>
</dbReference>
<accession>A0A2K0TY03</accession>
<dbReference type="InterPro" id="IPR016035">
    <property type="entry name" value="Acyl_Trfase/lysoPLipase"/>
</dbReference>
<reference evidence="10 11" key="1">
    <citation type="submission" date="2017-02" db="EMBL/GenBank/DDBJ databases">
        <title>Genomes of Trichoderma spp. with biocontrol activity.</title>
        <authorList>
            <person name="Gardiner D."/>
            <person name="Kazan K."/>
            <person name="Vos C."/>
            <person name="Harvey P."/>
        </authorList>
    </citation>
    <scope>NUCLEOTIDE SEQUENCE [LARGE SCALE GENOMIC DNA]</scope>
    <source>
        <strain evidence="10 11">Tr1</strain>
    </source>
</reference>
<name>A0A2K0TY03_TRIHA</name>
<gene>
    <name evidence="10" type="ORF">THARTR1_08897</name>
</gene>
<dbReference type="InterPro" id="IPR014043">
    <property type="entry name" value="Acyl_transferase_dom"/>
</dbReference>